<reference evidence="2" key="1">
    <citation type="submission" date="2018-06" db="EMBL/GenBank/DDBJ databases">
        <authorList>
            <person name="Zhirakovskaya E."/>
        </authorList>
    </citation>
    <scope>NUCLEOTIDE SEQUENCE</scope>
</reference>
<dbReference type="AlphaFoldDB" id="A0A3B0YFP5"/>
<dbReference type="Pfam" id="PF01436">
    <property type="entry name" value="NHL"/>
    <property type="match status" value="2"/>
</dbReference>
<dbReference type="GO" id="GO:0008270">
    <property type="term" value="F:zinc ion binding"/>
    <property type="evidence" value="ECO:0007669"/>
    <property type="project" value="UniProtKB-KW"/>
</dbReference>
<dbReference type="SUPFAM" id="SSF101898">
    <property type="entry name" value="NHL repeat"/>
    <property type="match status" value="1"/>
</dbReference>
<evidence type="ECO:0000313" key="2">
    <source>
        <dbReference type="EMBL" id="VAW74983.1"/>
    </source>
</evidence>
<dbReference type="InterPro" id="IPR050952">
    <property type="entry name" value="TRIM-NHL_E3_ligases"/>
</dbReference>
<accession>A0A3B0YFP5</accession>
<dbReference type="PROSITE" id="PS51125">
    <property type="entry name" value="NHL"/>
    <property type="match status" value="2"/>
</dbReference>
<dbReference type="EMBL" id="UOFM01000116">
    <property type="protein sequence ID" value="VAW74983.1"/>
    <property type="molecule type" value="Genomic_DNA"/>
</dbReference>
<dbReference type="PANTHER" id="PTHR24104">
    <property type="entry name" value="E3 UBIQUITIN-PROTEIN LIGASE NHLRC1-RELATED"/>
    <property type="match status" value="1"/>
</dbReference>
<proteinExistence type="predicted"/>
<evidence type="ECO:0008006" key="3">
    <source>
        <dbReference type="Google" id="ProtNLM"/>
    </source>
</evidence>
<dbReference type="PANTHER" id="PTHR24104:SF25">
    <property type="entry name" value="PROTEIN LIN-41"/>
    <property type="match status" value="1"/>
</dbReference>
<dbReference type="CDD" id="cd14962">
    <property type="entry name" value="NHL_like_6"/>
    <property type="match status" value="1"/>
</dbReference>
<dbReference type="InterPro" id="IPR001258">
    <property type="entry name" value="NHL_repeat"/>
</dbReference>
<keyword evidence="1" id="KW-0677">Repeat</keyword>
<dbReference type="InterPro" id="IPR011042">
    <property type="entry name" value="6-blade_b-propeller_TolB-like"/>
</dbReference>
<dbReference type="Gene3D" id="2.120.10.30">
    <property type="entry name" value="TolB, C-terminal domain"/>
    <property type="match status" value="2"/>
</dbReference>
<evidence type="ECO:0000256" key="1">
    <source>
        <dbReference type="ARBA" id="ARBA00022737"/>
    </source>
</evidence>
<name>A0A3B0YFP5_9ZZZZ</name>
<protein>
    <recommendedName>
        <fullName evidence="3">NHL repeat domain protein</fullName>
    </recommendedName>
</protein>
<organism evidence="2">
    <name type="scientific">hydrothermal vent metagenome</name>
    <dbReference type="NCBI Taxonomy" id="652676"/>
    <lineage>
        <taxon>unclassified sequences</taxon>
        <taxon>metagenomes</taxon>
        <taxon>ecological metagenomes</taxon>
    </lineage>
</organism>
<sequence>MQHVLPVVGSKKLFKVILTVALIAGFAGCAGTPEKKDTKQKELVFPPPPEKPRFYFDRTIRSSLDIVVEDDVSAFRRFATGEQQRGDGLAKPFDIVATNGRIYVGDTVRRAVLVFDIRNKRFFQIGQEEPGKLYLPLGMAKDAAGNLYVVDGTAKRVLIYDEKGDFLRAIGGKDYFHRPSGLAVEPNGERVYVVDTGGVDTQEHRVRVFNGHTGEHLFDIGTRGSKEGQFNLPRDAVIAPDGKLYVVDGGNFRIQVFEPDGTFIKTFGAVGRRSGQFSRPKGIAADPSGNIYVSDTAFGNFQIFDPDGNLLLYVGSRGARDRPAEYMLPAGIDVDEEGRVYMVEQFFRRIDIYRPATIPPLTEGTVTKDSPPSK</sequence>
<gene>
    <name evidence="2" type="ORF">MNBD_GAMMA14-2576</name>
</gene>